<dbReference type="OrthoDB" id="1807756at2"/>
<accession>A0A7W1X8G4</accession>
<dbReference type="Proteomes" id="UP000530514">
    <property type="component" value="Unassembled WGS sequence"/>
</dbReference>
<proteinExistence type="predicted"/>
<protein>
    <submittedName>
        <fullName evidence="1">HK97 gp10 family phage protein</fullName>
    </submittedName>
</protein>
<gene>
    <name evidence="1" type="ORF">H1164_03540</name>
</gene>
<name>A0A7W1X8G4_9BACL</name>
<reference evidence="1 2" key="1">
    <citation type="submission" date="2020-07" db="EMBL/GenBank/DDBJ databases">
        <authorList>
            <person name="Feng H."/>
        </authorList>
    </citation>
    <scope>NUCLEOTIDE SEQUENCE [LARGE SCALE GENOMIC DNA]</scope>
    <source>
        <strain evidence="2">s-11</strain>
    </source>
</reference>
<evidence type="ECO:0000313" key="1">
    <source>
        <dbReference type="EMBL" id="MBA4541976.1"/>
    </source>
</evidence>
<dbReference type="EMBL" id="JACEIP010000003">
    <property type="protein sequence ID" value="MBA4541976.1"/>
    <property type="molecule type" value="Genomic_DNA"/>
</dbReference>
<organism evidence="1 2">
    <name type="scientific">Thermoactinomyces daqus</name>
    <dbReference type="NCBI Taxonomy" id="1329516"/>
    <lineage>
        <taxon>Bacteria</taxon>
        <taxon>Bacillati</taxon>
        <taxon>Bacillota</taxon>
        <taxon>Bacilli</taxon>
        <taxon>Bacillales</taxon>
        <taxon>Thermoactinomycetaceae</taxon>
        <taxon>Thermoactinomyces</taxon>
    </lineage>
</organism>
<evidence type="ECO:0000313" key="2">
    <source>
        <dbReference type="Proteomes" id="UP000530514"/>
    </source>
</evidence>
<sequence>MGISVKVRVDDAAFKAGADKLNRAVMQSVKNVLAYGVAQAKKNAPVKTGHLRRSIFNLSPVRPTGTRYGSAVVYARIQELGGTIKPKNKKYLRFVVDDKVVYARKVNIKGKHYLKRSADETQKRVPDLVRAAIRSVT</sequence>
<dbReference type="AlphaFoldDB" id="A0A7W1X8G4"/>
<dbReference type="RefSeq" id="WP_052154108.1">
    <property type="nucleotide sequence ID" value="NZ_JACEIP010000003.1"/>
</dbReference>
<keyword evidence="2" id="KW-1185">Reference proteome</keyword>
<comment type="caution">
    <text evidence="1">The sequence shown here is derived from an EMBL/GenBank/DDBJ whole genome shotgun (WGS) entry which is preliminary data.</text>
</comment>